<dbReference type="GO" id="GO:0004017">
    <property type="term" value="F:AMP kinase activity"/>
    <property type="evidence" value="ECO:0007669"/>
    <property type="project" value="UniProtKB-UniRule"/>
</dbReference>
<feature type="binding site" evidence="10">
    <location>
        <position position="122"/>
    </location>
    <ligand>
        <name>ATP</name>
        <dbReference type="ChEBI" id="CHEBI:30616"/>
    </ligand>
</feature>
<evidence type="ECO:0000256" key="9">
    <source>
        <dbReference type="ARBA" id="ARBA00023242"/>
    </source>
</evidence>
<keyword evidence="3 10" id="KW-0690">Ribosome biogenesis</keyword>
<feature type="region of interest" description="LID" evidence="10">
    <location>
        <begin position="121"/>
        <end position="131"/>
    </location>
</feature>
<dbReference type="GO" id="GO:0016887">
    <property type="term" value="F:ATP hydrolysis activity"/>
    <property type="evidence" value="ECO:0007669"/>
    <property type="project" value="UniProtKB-UniRule"/>
</dbReference>
<dbReference type="Gene3D" id="3.40.50.300">
    <property type="entry name" value="P-loop containing nucleotide triphosphate hydrolases"/>
    <property type="match status" value="1"/>
</dbReference>
<evidence type="ECO:0000256" key="1">
    <source>
        <dbReference type="ARBA" id="ARBA00000582"/>
    </source>
</evidence>
<feature type="binding site" evidence="10">
    <location>
        <position position="24"/>
    </location>
    <ligand>
        <name>ATP</name>
        <dbReference type="ChEBI" id="CHEBI:30616"/>
    </ligand>
</feature>
<dbReference type="InterPro" id="IPR020618">
    <property type="entry name" value="Adenyl_kinase_AK6"/>
</dbReference>
<keyword evidence="8 10" id="KW-0067">ATP-binding</keyword>
<organism evidence="12 13">
    <name type="scientific">Anisodus tanguticus</name>
    <dbReference type="NCBI Taxonomy" id="243964"/>
    <lineage>
        <taxon>Eukaryota</taxon>
        <taxon>Viridiplantae</taxon>
        <taxon>Streptophyta</taxon>
        <taxon>Embryophyta</taxon>
        <taxon>Tracheophyta</taxon>
        <taxon>Spermatophyta</taxon>
        <taxon>Magnoliopsida</taxon>
        <taxon>eudicotyledons</taxon>
        <taxon>Gunneridae</taxon>
        <taxon>Pentapetalae</taxon>
        <taxon>asterids</taxon>
        <taxon>lamiids</taxon>
        <taxon>Solanales</taxon>
        <taxon>Solanaceae</taxon>
        <taxon>Solanoideae</taxon>
        <taxon>Hyoscyameae</taxon>
        <taxon>Anisodus</taxon>
    </lineage>
</organism>
<comment type="caution">
    <text evidence="10">Lacks conserved residue(s) required for the propagation of feature annotation.</text>
</comment>
<dbReference type="Pfam" id="PF13238">
    <property type="entry name" value="AAA_18"/>
    <property type="match status" value="1"/>
</dbReference>
<keyword evidence="2 10" id="KW-0963">Cytoplasm</keyword>
<evidence type="ECO:0000256" key="11">
    <source>
        <dbReference type="SAM" id="MobiDB-lite"/>
    </source>
</evidence>
<sequence length="183" mass="20871">MAQNSSCGKRPNILITGTPGTGKTTTAAALADVTELRHINVGDFANDRNLTNGWDDTFDCYYINEDLVCEELENLMEEGGNIVDHHGCDFFPERWFDHVVVLQTDNSVLYDRFTMRLFDCTRGYSDQKLANNTECEIFQVLMDEAKERYPEDIVVILRSDSVEDITKNVKTLTSWISNWSIVL</sequence>
<dbReference type="InterPro" id="IPR027417">
    <property type="entry name" value="P-loop_NTPase"/>
</dbReference>
<comment type="catalytic activity">
    <reaction evidence="1 10">
        <text>AMP + ATP = 2 ADP</text>
        <dbReference type="Rhea" id="RHEA:12973"/>
        <dbReference type="ChEBI" id="CHEBI:30616"/>
        <dbReference type="ChEBI" id="CHEBI:456215"/>
        <dbReference type="ChEBI" id="CHEBI:456216"/>
        <dbReference type="EC" id="2.7.4.3"/>
    </reaction>
</comment>
<dbReference type="GO" id="GO:0042274">
    <property type="term" value="P:ribosomal small subunit biogenesis"/>
    <property type="evidence" value="ECO:0007669"/>
    <property type="project" value="UniProtKB-UniRule"/>
</dbReference>
<evidence type="ECO:0000256" key="2">
    <source>
        <dbReference type="ARBA" id="ARBA00022490"/>
    </source>
</evidence>
<comment type="subcellular location">
    <subcellularLocation>
        <location evidence="10">Cytoplasm</location>
    </subcellularLocation>
    <subcellularLocation>
        <location evidence="10">Nucleus</location>
    </subcellularLocation>
</comment>
<dbReference type="PANTHER" id="PTHR12595:SF20">
    <property type="entry name" value="ADENYLATE KINASE ISOENZYME 6 HOMOLOG"/>
    <property type="match status" value="1"/>
</dbReference>
<keyword evidence="4 10" id="KW-0698">rRNA processing</keyword>
<gene>
    <name evidence="12" type="ORF">RND71_006655</name>
</gene>
<dbReference type="GO" id="GO:0005737">
    <property type="term" value="C:cytoplasm"/>
    <property type="evidence" value="ECO:0007669"/>
    <property type="project" value="UniProtKB-SubCell"/>
</dbReference>
<proteinExistence type="inferred from homology"/>
<reference evidence="12" key="1">
    <citation type="submission" date="2023-12" db="EMBL/GenBank/DDBJ databases">
        <title>Genome assembly of Anisodus tanguticus.</title>
        <authorList>
            <person name="Wang Y.-J."/>
        </authorList>
    </citation>
    <scope>NUCLEOTIDE SEQUENCE</scope>
    <source>
        <strain evidence="12">KB-2021</strain>
        <tissue evidence="12">Leaf</tissue>
    </source>
</reference>
<feature type="region of interest" description="NMPbind" evidence="10">
    <location>
        <begin position="40"/>
        <end position="63"/>
    </location>
</feature>
<accession>A0AAE1SUL2</accession>
<comment type="caution">
    <text evidence="12">The sequence shown here is derived from an EMBL/GenBank/DDBJ whole genome shotgun (WGS) entry which is preliminary data.</text>
</comment>
<dbReference type="FunFam" id="3.40.50.300:FF:000372">
    <property type="entry name" value="Adenylate kinase isoenzyme 6 homolog"/>
    <property type="match status" value="1"/>
</dbReference>
<feature type="binding site" evidence="10">
    <location>
        <position position="25"/>
    </location>
    <ligand>
        <name>ATP</name>
        <dbReference type="ChEBI" id="CHEBI:30616"/>
    </ligand>
</feature>
<dbReference type="Proteomes" id="UP001291623">
    <property type="component" value="Unassembled WGS sequence"/>
</dbReference>
<evidence type="ECO:0000256" key="7">
    <source>
        <dbReference type="ARBA" id="ARBA00022777"/>
    </source>
</evidence>
<evidence type="ECO:0000256" key="5">
    <source>
        <dbReference type="ARBA" id="ARBA00022679"/>
    </source>
</evidence>
<dbReference type="GO" id="GO:0005524">
    <property type="term" value="F:ATP binding"/>
    <property type="evidence" value="ECO:0007669"/>
    <property type="project" value="UniProtKB-KW"/>
</dbReference>
<evidence type="ECO:0000256" key="4">
    <source>
        <dbReference type="ARBA" id="ARBA00022552"/>
    </source>
</evidence>
<keyword evidence="9 10" id="KW-0539">Nucleus</keyword>
<dbReference type="PANTHER" id="PTHR12595">
    <property type="entry name" value="POS9-ACTIVATING FACTOR FAP7-RELATED"/>
    <property type="match status" value="1"/>
</dbReference>
<comment type="similarity">
    <text evidence="10">Belongs to the adenylate kinase family. AK6 subfamily.</text>
</comment>
<keyword evidence="5 10" id="KW-0808">Transferase</keyword>
<comment type="subunit">
    <text evidence="10">Interacts with small ribosomal subunit protein uS11. Not a structural component of 43S pre-ribosomes, but transiently interacts with them by binding to uS11.</text>
</comment>
<evidence type="ECO:0000256" key="6">
    <source>
        <dbReference type="ARBA" id="ARBA00022741"/>
    </source>
</evidence>
<dbReference type="EC" id="2.7.4.3" evidence="10"/>
<feature type="binding site" evidence="10">
    <location>
        <position position="20"/>
    </location>
    <ligand>
        <name>ATP</name>
        <dbReference type="ChEBI" id="CHEBI:30616"/>
    </ligand>
</feature>
<name>A0AAE1SUL2_9SOLA</name>
<feature type="region of interest" description="Disordered" evidence="11">
    <location>
        <begin position="1"/>
        <end position="20"/>
    </location>
</feature>
<dbReference type="EMBL" id="JAVYJV010000003">
    <property type="protein sequence ID" value="KAK4375978.1"/>
    <property type="molecule type" value="Genomic_DNA"/>
</dbReference>
<evidence type="ECO:0000256" key="8">
    <source>
        <dbReference type="ARBA" id="ARBA00022840"/>
    </source>
</evidence>
<comment type="catalytic activity">
    <reaction evidence="10">
        <text>ATP + H2O = ADP + phosphate + H(+)</text>
        <dbReference type="Rhea" id="RHEA:13065"/>
        <dbReference type="ChEBI" id="CHEBI:15377"/>
        <dbReference type="ChEBI" id="CHEBI:15378"/>
        <dbReference type="ChEBI" id="CHEBI:30616"/>
        <dbReference type="ChEBI" id="CHEBI:43474"/>
        <dbReference type="ChEBI" id="CHEBI:456216"/>
    </reaction>
</comment>
<evidence type="ECO:0000313" key="12">
    <source>
        <dbReference type="EMBL" id="KAK4375978.1"/>
    </source>
</evidence>
<comment type="function">
    <text evidence="10">Broad-specificity nucleoside monophosphate (NMP) kinase that catalyzes the reversible transfer of the terminal phosphate group between nucleoside triphosphates and monophosphates. Has also ATPase activity. Involved in the late cytoplasmic maturation steps of the 40S ribosomal particles, specifically 18S rRNA maturation. While NMP activity is not required for ribosome maturation, ATPase activity is. Associates transiently with small ribosomal subunit protein uS11. ATP hydrolysis breaks the interaction with uS11. May temporarily remove uS11 from the ribosome to enable a conformational change of the ribosomal RNA that is needed for the final maturation step of the small ribosomal subunit. Its NMP activity may have a role in nuclear energy homeostasis.</text>
</comment>
<feature type="binding site" evidence="10">
    <location>
        <position position="23"/>
    </location>
    <ligand>
        <name>ATP</name>
        <dbReference type="ChEBI" id="CHEBI:30616"/>
    </ligand>
</feature>
<evidence type="ECO:0000256" key="10">
    <source>
        <dbReference type="HAMAP-Rule" id="MF_03173"/>
    </source>
</evidence>
<keyword evidence="6 10" id="KW-0547">Nucleotide-binding</keyword>
<dbReference type="GO" id="GO:0005634">
    <property type="term" value="C:nucleus"/>
    <property type="evidence" value="ECO:0007669"/>
    <property type="project" value="UniProtKB-SubCell"/>
</dbReference>
<protein>
    <recommendedName>
        <fullName evidence="10">Adenylate kinase isoenzyme 6 homolog</fullName>
        <shortName evidence="10">AK6</shortName>
        <ecNumber evidence="10">2.7.4.3</ecNumber>
    </recommendedName>
    <alternativeName>
        <fullName evidence="10">Dual activity adenylate kinase/ATPase</fullName>
        <shortName evidence="10">AK/ATPase</shortName>
    </alternativeName>
</protein>
<evidence type="ECO:0000313" key="13">
    <source>
        <dbReference type="Proteomes" id="UP001291623"/>
    </source>
</evidence>
<dbReference type="SUPFAM" id="SSF52540">
    <property type="entry name" value="P-loop containing nucleoside triphosphate hydrolases"/>
    <property type="match status" value="1"/>
</dbReference>
<evidence type="ECO:0000256" key="3">
    <source>
        <dbReference type="ARBA" id="ARBA00022517"/>
    </source>
</evidence>
<feature type="binding site" evidence="10">
    <location>
        <position position="22"/>
    </location>
    <ligand>
        <name>ATP</name>
        <dbReference type="ChEBI" id="CHEBI:30616"/>
    </ligand>
</feature>
<dbReference type="AlphaFoldDB" id="A0AAE1SUL2"/>
<dbReference type="GO" id="GO:0006364">
    <property type="term" value="P:rRNA processing"/>
    <property type="evidence" value="ECO:0007669"/>
    <property type="project" value="UniProtKB-KW"/>
</dbReference>
<dbReference type="HAMAP" id="MF_00039">
    <property type="entry name" value="Adenylate_kinase_AK6"/>
    <property type="match status" value="1"/>
</dbReference>
<keyword evidence="13" id="KW-1185">Reference proteome</keyword>
<keyword evidence="7 10" id="KW-0418">Kinase</keyword>